<dbReference type="SMART" id="SM00086">
    <property type="entry name" value="PAC"/>
    <property type="match status" value="2"/>
</dbReference>
<sequence length="1263" mass="139363">MFRDYLHFIGQIGGNNILHQGEYQPFLVVLSISIAIFTSYMAFLMGQFAEQVASQRVRQTLLSLSGLALGVGIWAMHFIGMVGFHLSCSTSYNPWITILSMVPSVGASIYTMHFIAHPQPSLPVILAGGVLVGLGIGTMHYSGMAAIQLDGWIRYNPVLFSVSILVAIILATISLWFRFYINKIFGEIGGYALASSAVVMGLATSGMHYIAMTATQFFCNPFSTMPDSGVGLNAIAIGVTVATTLLTGIIMLVVLRETTWQKNQNQILAQTEAWYRGIIKYAPDGMLVINSRGQIILTNPVLDVMFGYQSNELLGQSWEILSLTDSSGGLLDLGDYFQAKGQVCPLNDRNLELQGQRQDGTKFPIEVALVRLPELGDRGISVFASVRDVTSRKQTESAIIRQREQLQWILDKAPTGVAITVDNITRFANPCIGTLVDLKVGDNPEKIYADKFDRLYMLQQLGRYGVFEGGTYKMYGPDGKIRDIMATFIATEYEGKPGVLGWLTDISKIKAAEAEMRRAKELAEETTRIKSDFLANMSHEIRTPMNAIIGMTHLALKTDLTPRQQEYLKKIQTSSQHLLGVINDILDFSKIEAGKLKIEQIDFDLEKVLENVATLITEKATAKGLELLFDIEPNLPRNFIGDPLRMGQILINYANNAVKFTEKGEITITVKLKEYRDRDVVLYLGVKDTGIGLTEEHQGTLFQSFQQADTSTTRKFGGTGLGLAICKRIAALMGGEVGVESEYGKGSTFWCTVCLQKSTLPPRRMVLSRDIQGKRVLVVDDNENARLIMKDLLEQMKFDVDLVSSGQEALDAVAAADTFDRPYEIVFLDWQMPFMDGLEVARRIKKISLKHKPHHLIVTAYGREEVFQEAESTGIADVLVKPVNASIVFDSLARLLGETGENVANSNYEPPSLLADRLKTIQGAKILLVEDNEVNQEVAIELLQDAGFVVDLAENGRIALAKVKTDDYDLVLMDMQMPEMDGISATIQLRQDPDYQTLPIVAMTANVMQGDRDRCLSAGMNDHVAKPIEPEDLWNTLLKWIPPQSSKRESAETPVPAIAKPENPVTIPTDIPGLNICEGLRRVLGKKSLYLSMLRKFVSGQKNFAQQFIQAWEVGDYKLAERLAHTLRGVAGNIGAAEIQAAASTLETAVKNEVSPGEIEAFLLALRQPLETLIDQLEIKLAPEVVTATVDIDLAKLTEVCHQLSHLLLENDAEAAEVLQDNTDLLKNAFPQGYSAIADAVNSFDFDAAHAALLLARETFNIS</sequence>
<feature type="transmembrane region" description="Helical" evidence="18">
    <location>
        <begin position="92"/>
        <end position="112"/>
    </location>
</feature>
<dbReference type="GO" id="GO:0000155">
    <property type="term" value="F:phosphorelay sensor kinase activity"/>
    <property type="evidence" value="ECO:0007669"/>
    <property type="project" value="InterPro"/>
</dbReference>
<feature type="transmembrane region" description="Helical" evidence="18">
    <location>
        <begin position="188"/>
        <end position="210"/>
    </location>
</feature>
<evidence type="ECO:0000259" key="22">
    <source>
        <dbReference type="PROSITE" id="PS50113"/>
    </source>
</evidence>
<feature type="domain" description="MHYT" evidence="24">
    <location>
        <begin position="23"/>
        <end position="218"/>
    </location>
</feature>
<comment type="catalytic activity">
    <reaction evidence="1">
        <text>ATP + protein L-histidine = ADP + protein N-phospho-L-histidine.</text>
        <dbReference type="EC" id="2.7.13.3"/>
    </reaction>
</comment>
<dbReference type="Pfam" id="PF00512">
    <property type="entry name" value="HisKA"/>
    <property type="match status" value="1"/>
</dbReference>
<feature type="modified residue" description="Phosphohistidine" evidence="16">
    <location>
        <position position="1125"/>
    </location>
</feature>
<dbReference type="FunFam" id="1.10.287.130:FF:000003">
    <property type="entry name" value="Histidine kinase"/>
    <property type="match status" value="1"/>
</dbReference>
<evidence type="ECO:0000256" key="1">
    <source>
        <dbReference type="ARBA" id="ARBA00000085"/>
    </source>
</evidence>
<dbReference type="SUPFAM" id="SSF55874">
    <property type="entry name" value="ATPase domain of HSP90 chaperone/DNA topoisomerase II/histidine kinase"/>
    <property type="match status" value="1"/>
</dbReference>
<feature type="transmembrane region" description="Helical" evidence="18">
    <location>
        <begin position="230"/>
        <end position="255"/>
    </location>
</feature>
<feature type="transmembrane region" description="Helical" evidence="18">
    <location>
        <begin position="61"/>
        <end position="86"/>
    </location>
</feature>
<dbReference type="Gene3D" id="3.30.450.20">
    <property type="entry name" value="PAS domain"/>
    <property type="match status" value="1"/>
</dbReference>
<feature type="transmembrane region" description="Helical" evidence="18">
    <location>
        <begin position="26"/>
        <end position="49"/>
    </location>
</feature>
<evidence type="ECO:0000256" key="12">
    <source>
        <dbReference type="ARBA" id="ARBA00022989"/>
    </source>
</evidence>
<dbReference type="InterPro" id="IPR036890">
    <property type="entry name" value="HATPase_C_sf"/>
</dbReference>
<evidence type="ECO:0000256" key="13">
    <source>
        <dbReference type="ARBA" id="ARBA00023012"/>
    </source>
</evidence>
<evidence type="ECO:0000256" key="4">
    <source>
        <dbReference type="ARBA" id="ARBA00012438"/>
    </source>
</evidence>
<keyword evidence="14 18" id="KW-0472">Membrane</keyword>
<dbReference type="SUPFAM" id="SSF47384">
    <property type="entry name" value="Homodimeric domain of signal transducing histidine kinase"/>
    <property type="match status" value="1"/>
</dbReference>
<dbReference type="Pfam" id="PF03707">
    <property type="entry name" value="MHYT"/>
    <property type="match status" value="2"/>
</dbReference>
<feature type="domain" description="Response regulatory" evidence="20">
    <location>
        <begin position="775"/>
        <end position="896"/>
    </location>
</feature>
<feature type="modified residue" description="4-aspartylphosphate" evidence="17">
    <location>
        <position position="829"/>
    </location>
</feature>
<keyword evidence="12 18" id="KW-1133">Transmembrane helix</keyword>
<evidence type="ECO:0000256" key="5">
    <source>
        <dbReference type="ARBA" id="ARBA00022475"/>
    </source>
</evidence>
<dbReference type="SMART" id="SM00091">
    <property type="entry name" value="PAS"/>
    <property type="match status" value="1"/>
</dbReference>
<dbReference type="InterPro" id="IPR035965">
    <property type="entry name" value="PAS-like_dom_sf"/>
</dbReference>
<dbReference type="SMART" id="SM00388">
    <property type="entry name" value="HisKA"/>
    <property type="match status" value="1"/>
</dbReference>
<dbReference type="PRINTS" id="PR00344">
    <property type="entry name" value="BCTRLSENSOR"/>
</dbReference>
<dbReference type="PROSITE" id="PS50109">
    <property type="entry name" value="HIS_KIN"/>
    <property type="match status" value="1"/>
</dbReference>
<dbReference type="FunFam" id="3.30.565.10:FF:000010">
    <property type="entry name" value="Sensor histidine kinase RcsC"/>
    <property type="match status" value="1"/>
</dbReference>
<dbReference type="InterPro" id="IPR036097">
    <property type="entry name" value="HisK_dim/P_sf"/>
</dbReference>
<dbReference type="EC" id="2.7.13.3" evidence="4"/>
<dbReference type="PROSITE" id="PS50110">
    <property type="entry name" value="RESPONSE_REGULATORY"/>
    <property type="match status" value="2"/>
</dbReference>
<keyword evidence="9" id="KW-0547">Nucleotide-binding</keyword>
<evidence type="ECO:0000256" key="10">
    <source>
        <dbReference type="ARBA" id="ARBA00022777"/>
    </source>
</evidence>
<dbReference type="Gene3D" id="3.30.565.10">
    <property type="entry name" value="Histidine kinase-like ATPase, C-terminal domain"/>
    <property type="match status" value="1"/>
</dbReference>
<dbReference type="SUPFAM" id="SSF52172">
    <property type="entry name" value="CheY-like"/>
    <property type="match status" value="2"/>
</dbReference>
<evidence type="ECO:0000256" key="16">
    <source>
        <dbReference type="PROSITE-ProRule" id="PRU00110"/>
    </source>
</evidence>
<dbReference type="SMART" id="SM00073">
    <property type="entry name" value="HPT"/>
    <property type="match status" value="1"/>
</dbReference>
<dbReference type="Gene3D" id="1.20.120.160">
    <property type="entry name" value="HPT domain"/>
    <property type="match status" value="1"/>
</dbReference>
<dbReference type="GO" id="GO:0005524">
    <property type="term" value="F:ATP binding"/>
    <property type="evidence" value="ECO:0007669"/>
    <property type="project" value="UniProtKB-KW"/>
</dbReference>
<dbReference type="InterPro" id="IPR011006">
    <property type="entry name" value="CheY-like_superfamily"/>
</dbReference>
<dbReference type="SUPFAM" id="SSF55785">
    <property type="entry name" value="PYP-like sensor domain (PAS domain)"/>
    <property type="match status" value="2"/>
</dbReference>
<dbReference type="RefSeq" id="WP_054467284.1">
    <property type="nucleotide sequence ID" value="NZ_CP159837.1"/>
</dbReference>
<dbReference type="CDD" id="cd00130">
    <property type="entry name" value="PAS"/>
    <property type="match status" value="1"/>
</dbReference>
<feature type="domain" description="HPt" evidence="23">
    <location>
        <begin position="1086"/>
        <end position="1180"/>
    </location>
</feature>
<comment type="subcellular location">
    <subcellularLocation>
        <location evidence="2">Cell membrane</location>
        <topology evidence="2">Multi-pass membrane protein</topology>
    </subcellularLocation>
</comment>
<keyword evidence="5" id="KW-1003">Cell membrane</keyword>
<keyword evidence="6 17" id="KW-0597">Phosphoprotein</keyword>
<evidence type="ECO:0000256" key="2">
    <source>
        <dbReference type="ARBA" id="ARBA00004651"/>
    </source>
</evidence>
<dbReference type="InterPro" id="IPR000014">
    <property type="entry name" value="PAS"/>
</dbReference>
<keyword evidence="8 18" id="KW-0812">Transmembrane</keyword>
<feature type="domain" description="PAC" evidence="22">
    <location>
        <begin position="349"/>
        <end position="401"/>
    </location>
</feature>
<dbReference type="PANTHER" id="PTHR45339:SF1">
    <property type="entry name" value="HYBRID SIGNAL TRANSDUCTION HISTIDINE KINASE J"/>
    <property type="match status" value="1"/>
</dbReference>
<evidence type="ECO:0000256" key="17">
    <source>
        <dbReference type="PROSITE-ProRule" id="PRU00169"/>
    </source>
</evidence>
<dbReference type="AlphaFoldDB" id="A0AAU8JED4"/>
<dbReference type="InterPro" id="IPR008207">
    <property type="entry name" value="Sig_transdc_His_kin_Hpt_dom"/>
</dbReference>
<organism evidence="25">
    <name type="scientific">Planktothricoides raciborskii GIHE-MW2</name>
    <dbReference type="NCBI Taxonomy" id="2792601"/>
    <lineage>
        <taxon>Bacteria</taxon>
        <taxon>Bacillati</taxon>
        <taxon>Cyanobacteriota</taxon>
        <taxon>Cyanophyceae</taxon>
        <taxon>Oscillatoriophycideae</taxon>
        <taxon>Oscillatoriales</taxon>
        <taxon>Oscillatoriaceae</taxon>
        <taxon>Planktothricoides</taxon>
    </lineage>
</organism>
<dbReference type="PROSITE" id="PS50924">
    <property type="entry name" value="MHYT"/>
    <property type="match status" value="1"/>
</dbReference>
<dbReference type="Gene3D" id="1.10.287.130">
    <property type="match status" value="1"/>
</dbReference>
<dbReference type="SMART" id="SM00448">
    <property type="entry name" value="REC"/>
    <property type="match status" value="2"/>
</dbReference>
<name>A0AAU8JED4_9CYAN</name>
<dbReference type="PROSITE" id="PS50113">
    <property type="entry name" value="PAC"/>
    <property type="match status" value="1"/>
</dbReference>
<reference evidence="25" key="1">
    <citation type="submission" date="2024-07" db="EMBL/GenBank/DDBJ databases">
        <authorList>
            <person name="Kim Y.J."/>
            <person name="Jeong J.Y."/>
        </authorList>
    </citation>
    <scope>NUCLEOTIDE SEQUENCE</scope>
    <source>
        <strain evidence="25">GIHE-MW2</strain>
    </source>
</reference>
<evidence type="ECO:0000256" key="15">
    <source>
        <dbReference type="ARBA" id="ARBA00074306"/>
    </source>
</evidence>
<dbReference type="CDD" id="cd00082">
    <property type="entry name" value="HisKA"/>
    <property type="match status" value="1"/>
</dbReference>
<feature type="transmembrane region" description="Helical" evidence="18">
    <location>
        <begin position="159"/>
        <end position="181"/>
    </location>
</feature>
<proteinExistence type="inferred from homology"/>
<dbReference type="InterPro" id="IPR036641">
    <property type="entry name" value="HPT_dom_sf"/>
</dbReference>
<evidence type="ECO:0000259" key="23">
    <source>
        <dbReference type="PROSITE" id="PS50894"/>
    </source>
</evidence>
<dbReference type="CDD" id="cd17546">
    <property type="entry name" value="REC_hyHK_CKI1_RcsC-like"/>
    <property type="match status" value="2"/>
</dbReference>
<accession>A0AAU8JED4</accession>
<protein>
    <recommendedName>
        <fullName evidence="15">Circadian input-output histidine kinase CikA</fullName>
        <ecNumber evidence="4">2.7.13.3</ecNumber>
    </recommendedName>
</protein>
<evidence type="ECO:0000259" key="24">
    <source>
        <dbReference type="PROSITE" id="PS50924"/>
    </source>
</evidence>
<dbReference type="GO" id="GO:0005886">
    <property type="term" value="C:plasma membrane"/>
    <property type="evidence" value="ECO:0007669"/>
    <property type="project" value="UniProtKB-SubCell"/>
</dbReference>
<evidence type="ECO:0000259" key="21">
    <source>
        <dbReference type="PROSITE" id="PS50112"/>
    </source>
</evidence>
<dbReference type="Pfam" id="PF00072">
    <property type="entry name" value="Response_reg"/>
    <property type="match status" value="2"/>
</dbReference>
<keyword evidence="13" id="KW-0902">Two-component regulatory system</keyword>
<gene>
    <name evidence="25" type="ORF">ABWT76_005225</name>
</gene>
<dbReference type="NCBIfam" id="TIGR00229">
    <property type="entry name" value="sensory_box"/>
    <property type="match status" value="1"/>
</dbReference>
<dbReference type="CDD" id="cd16922">
    <property type="entry name" value="HATPase_EvgS-ArcB-TorS-like"/>
    <property type="match status" value="1"/>
</dbReference>
<dbReference type="InterPro" id="IPR001610">
    <property type="entry name" value="PAC"/>
</dbReference>
<evidence type="ECO:0000256" key="14">
    <source>
        <dbReference type="ARBA" id="ARBA00023136"/>
    </source>
</evidence>
<keyword evidence="10" id="KW-0418">Kinase</keyword>
<keyword evidence="11" id="KW-0067">ATP-binding</keyword>
<evidence type="ECO:0000256" key="6">
    <source>
        <dbReference type="ARBA" id="ARBA00022553"/>
    </source>
</evidence>
<feature type="transmembrane region" description="Helical" evidence="18">
    <location>
        <begin position="124"/>
        <end position="147"/>
    </location>
</feature>
<evidence type="ECO:0000259" key="19">
    <source>
        <dbReference type="PROSITE" id="PS50109"/>
    </source>
</evidence>
<evidence type="ECO:0000256" key="11">
    <source>
        <dbReference type="ARBA" id="ARBA00022840"/>
    </source>
</evidence>
<dbReference type="InterPro" id="IPR005467">
    <property type="entry name" value="His_kinase_dom"/>
</dbReference>
<evidence type="ECO:0000256" key="7">
    <source>
        <dbReference type="ARBA" id="ARBA00022679"/>
    </source>
</evidence>
<dbReference type="Pfam" id="PF02518">
    <property type="entry name" value="HATPase_c"/>
    <property type="match status" value="1"/>
</dbReference>
<evidence type="ECO:0000256" key="3">
    <source>
        <dbReference type="ARBA" id="ARBA00006402"/>
    </source>
</evidence>
<feature type="domain" description="Response regulatory" evidence="20">
    <location>
        <begin position="925"/>
        <end position="1041"/>
    </location>
</feature>
<comment type="similarity">
    <text evidence="3">In the N-terminal section; belongs to the phytochrome family.</text>
</comment>
<feature type="domain" description="PAS" evidence="21">
    <location>
        <begin position="271"/>
        <end position="317"/>
    </location>
</feature>
<evidence type="ECO:0000259" key="20">
    <source>
        <dbReference type="PROSITE" id="PS50110"/>
    </source>
</evidence>
<dbReference type="Pfam" id="PF01627">
    <property type="entry name" value="Hpt"/>
    <property type="match status" value="1"/>
</dbReference>
<dbReference type="EMBL" id="CP159837">
    <property type="protein sequence ID" value="XCM36464.1"/>
    <property type="molecule type" value="Genomic_DNA"/>
</dbReference>
<dbReference type="SMART" id="SM00387">
    <property type="entry name" value="HATPase_c"/>
    <property type="match status" value="1"/>
</dbReference>
<dbReference type="InterPro" id="IPR000700">
    <property type="entry name" value="PAS-assoc_C"/>
</dbReference>
<feature type="modified residue" description="4-aspartylphosphate" evidence="17">
    <location>
        <position position="974"/>
    </location>
</feature>
<dbReference type="SUPFAM" id="SSF47226">
    <property type="entry name" value="Histidine-containing phosphotransfer domain, HPT domain"/>
    <property type="match status" value="1"/>
</dbReference>
<dbReference type="InterPro" id="IPR003594">
    <property type="entry name" value="HATPase_dom"/>
</dbReference>
<dbReference type="PROSITE" id="PS50112">
    <property type="entry name" value="PAS"/>
    <property type="match status" value="1"/>
</dbReference>
<dbReference type="Gene3D" id="3.40.50.2300">
    <property type="match status" value="2"/>
</dbReference>
<evidence type="ECO:0000256" key="18">
    <source>
        <dbReference type="PROSITE-ProRule" id="PRU00244"/>
    </source>
</evidence>
<feature type="domain" description="Histidine kinase" evidence="19">
    <location>
        <begin position="536"/>
        <end position="757"/>
    </location>
</feature>
<dbReference type="InterPro" id="IPR003661">
    <property type="entry name" value="HisK_dim/P_dom"/>
</dbReference>
<keyword evidence="7" id="KW-0808">Transferase</keyword>
<dbReference type="Pfam" id="PF13426">
    <property type="entry name" value="PAS_9"/>
    <property type="match status" value="1"/>
</dbReference>
<evidence type="ECO:0000313" key="25">
    <source>
        <dbReference type="EMBL" id="XCM36464.1"/>
    </source>
</evidence>
<dbReference type="InterPro" id="IPR005330">
    <property type="entry name" value="MHYT_dom"/>
</dbReference>
<dbReference type="PANTHER" id="PTHR45339">
    <property type="entry name" value="HYBRID SIGNAL TRANSDUCTION HISTIDINE KINASE J"/>
    <property type="match status" value="1"/>
</dbReference>
<dbReference type="PROSITE" id="PS50894">
    <property type="entry name" value="HPT"/>
    <property type="match status" value="1"/>
</dbReference>
<evidence type="ECO:0000256" key="9">
    <source>
        <dbReference type="ARBA" id="ARBA00022741"/>
    </source>
</evidence>
<evidence type="ECO:0000256" key="8">
    <source>
        <dbReference type="ARBA" id="ARBA00022692"/>
    </source>
</evidence>
<dbReference type="InterPro" id="IPR001789">
    <property type="entry name" value="Sig_transdc_resp-reg_receiver"/>
</dbReference>
<dbReference type="InterPro" id="IPR004358">
    <property type="entry name" value="Sig_transdc_His_kin-like_C"/>
</dbReference>